<accession>A0A2R5GTT9</accession>
<evidence type="ECO:0000259" key="1">
    <source>
        <dbReference type="Pfam" id="PF13622"/>
    </source>
</evidence>
<dbReference type="InterPro" id="IPR049449">
    <property type="entry name" value="TesB_ACOT8-like_N"/>
</dbReference>
<dbReference type="InterPro" id="IPR049450">
    <property type="entry name" value="ACOT8-like_C"/>
</dbReference>
<dbReference type="OrthoDB" id="2532955at2759"/>
<organism evidence="3 4">
    <name type="scientific">Hondaea fermentalgiana</name>
    <dbReference type="NCBI Taxonomy" id="2315210"/>
    <lineage>
        <taxon>Eukaryota</taxon>
        <taxon>Sar</taxon>
        <taxon>Stramenopiles</taxon>
        <taxon>Bigyra</taxon>
        <taxon>Labyrinthulomycetes</taxon>
        <taxon>Thraustochytrida</taxon>
        <taxon>Thraustochytriidae</taxon>
        <taxon>Hondaea</taxon>
    </lineage>
</organism>
<dbReference type="PANTHER" id="PTHR38110">
    <property type="entry name" value="CHROMOSOME 23, WHOLE GENOME SHOTGUN SEQUENCE"/>
    <property type="match status" value="1"/>
</dbReference>
<feature type="domain" description="Acyl-CoA thioesterase-like C-terminal" evidence="2">
    <location>
        <begin position="183"/>
        <end position="289"/>
    </location>
</feature>
<feature type="domain" description="Acyl-CoA thioesterase-like N-terminal HotDog" evidence="1">
    <location>
        <begin position="36"/>
        <end position="118"/>
    </location>
</feature>
<dbReference type="PANTHER" id="PTHR38110:SF1">
    <property type="entry name" value="THIOESTERASE DOMAIN-CONTAINING PROTEIN"/>
    <property type="match status" value="1"/>
</dbReference>
<reference evidence="3 4" key="1">
    <citation type="submission" date="2017-12" db="EMBL/GenBank/DDBJ databases">
        <title>Sequencing, de novo assembly and annotation of complete genome of a new Thraustochytrid species, strain FCC1311.</title>
        <authorList>
            <person name="Sedici K."/>
            <person name="Godart F."/>
            <person name="Aiese Cigliano R."/>
            <person name="Sanseverino W."/>
            <person name="Barakat M."/>
            <person name="Ortet P."/>
            <person name="Marechal E."/>
            <person name="Cagnac O."/>
            <person name="Amato A."/>
        </authorList>
    </citation>
    <scope>NUCLEOTIDE SEQUENCE [LARGE SCALE GENOMIC DNA]</scope>
</reference>
<dbReference type="Gene3D" id="2.40.160.210">
    <property type="entry name" value="Acyl-CoA thioesterase, double hotdog domain"/>
    <property type="match status" value="1"/>
</dbReference>
<proteinExistence type="predicted"/>
<sequence>MATRLDEAIALDLVKGDAEGSTWRGLITDKYNVFIVPNGGLLMALILRAMRNEQKRHGLDKESNLDCLHMQHSFLAATVGNAPCDITVRVIKRGRTLSWVSAELQQAAKVRIMAIAGFGKYDPCPATNYIPVEDVKLINTQSERFKSSSIPKGNGETRELFSRWVWNFPPGDKDVYLRMTSQQEHPDPCPTKFNVYMRHEDRSEPITVESLVAISDAAIPTIKALLPFGDMGWVPTLSFNSYLFAEPRPDLEWVYCEFNLEAASEGRSIQGVSIFDPETGALLCRASQGALNVAEQKDQSSKI</sequence>
<dbReference type="InParanoid" id="A0A2R5GTT9"/>
<comment type="caution">
    <text evidence="3">The sequence shown here is derived from an EMBL/GenBank/DDBJ whole genome shotgun (WGS) entry which is preliminary data.</text>
</comment>
<dbReference type="Pfam" id="PF20789">
    <property type="entry name" value="4HBT_3C"/>
    <property type="match status" value="1"/>
</dbReference>
<evidence type="ECO:0000259" key="2">
    <source>
        <dbReference type="Pfam" id="PF20789"/>
    </source>
</evidence>
<dbReference type="AlphaFoldDB" id="A0A2R5GTT9"/>
<dbReference type="Proteomes" id="UP000241890">
    <property type="component" value="Unassembled WGS sequence"/>
</dbReference>
<dbReference type="SUPFAM" id="SSF54637">
    <property type="entry name" value="Thioesterase/thiol ester dehydrase-isomerase"/>
    <property type="match status" value="2"/>
</dbReference>
<gene>
    <name evidence="3" type="ORF">FCC1311_093922</name>
</gene>
<protein>
    <recommendedName>
        <fullName evidence="5">Acyl-coenzyme A thioesterase 8</fullName>
    </recommendedName>
</protein>
<dbReference type="Pfam" id="PF13622">
    <property type="entry name" value="4HBT_3"/>
    <property type="match status" value="1"/>
</dbReference>
<keyword evidence="4" id="KW-1185">Reference proteome</keyword>
<dbReference type="InterPro" id="IPR042171">
    <property type="entry name" value="Acyl-CoA_hotdog"/>
</dbReference>
<dbReference type="InterPro" id="IPR029069">
    <property type="entry name" value="HotDog_dom_sf"/>
</dbReference>
<dbReference type="InterPro" id="IPR052389">
    <property type="entry name" value="Sec_Metab_Biosynth-Assoc"/>
</dbReference>
<evidence type="ECO:0000313" key="3">
    <source>
        <dbReference type="EMBL" id="GBG33168.1"/>
    </source>
</evidence>
<evidence type="ECO:0000313" key="4">
    <source>
        <dbReference type="Proteomes" id="UP000241890"/>
    </source>
</evidence>
<name>A0A2R5GTT9_9STRA</name>
<evidence type="ECO:0008006" key="5">
    <source>
        <dbReference type="Google" id="ProtNLM"/>
    </source>
</evidence>
<dbReference type="EMBL" id="BEYU01000145">
    <property type="protein sequence ID" value="GBG33168.1"/>
    <property type="molecule type" value="Genomic_DNA"/>
</dbReference>